<keyword evidence="4 7" id="KW-1133">Transmembrane helix</keyword>
<dbReference type="InterPro" id="IPR010432">
    <property type="entry name" value="RDD"/>
</dbReference>
<comment type="subcellular location">
    <subcellularLocation>
        <location evidence="1">Cell membrane</location>
        <topology evidence="1">Multi-pass membrane protein</topology>
    </subcellularLocation>
</comment>
<gene>
    <name evidence="9" type="ORF">M6B22_12725</name>
</gene>
<accession>A0ABY7JW52</accession>
<dbReference type="EMBL" id="CP097463">
    <property type="protein sequence ID" value="WAX55409.1"/>
    <property type="molecule type" value="Genomic_DNA"/>
</dbReference>
<organism evidence="9 10">
    <name type="scientific">Jatrophihabitans cynanchi</name>
    <dbReference type="NCBI Taxonomy" id="2944128"/>
    <lineage>
        <taxon>Bacteria</taxon>
        <taxon>Bacillati</taxon>
        <taxon>Actinomycetota</taxon>
        <taxon>Actinomycetes</taxon>
        <taxon>Jatrophihabitantales</taxon>
        <taxon>Jatrophihabitantaceae</taxon>
        <taxon>Jatrophihabitans</taxon>
    </lineage>
</organism>
<evidence type="ECO:0000256" key="3">
    <source>
        <dbReference type="ARBA" id="ARBA00022692"/>
    </source>
</evidence>
<evidence type="ECO:0000259" key="8">
    <source>
        <dbReference type="Pfam" id="PF06271"/>
    </source>
</evidence>
<keyword evidence="10" id="KW-1185">Reference proteome</keyword>
<feature type="domain" description="RDD" evidence="8">
    <location>
        <begin position="101"/>
        <end position="243"/>
    </location>
</feature>
<proteinExistence type="predicted"/>
<keyword evidence="2" id="KW-1003">Cell membrane</keyword>
<dbReference type="RefSeq" id="WP_269441919.1">
    <property type="nucleotide sequence ID" value="NZ_CP097463.1"/>
</dbReference>
<evidence type="ECO:0000256" key="7">
    <source>
        <dbReference type="SAM" id="Phobius"/>
    </source>
</evidence>
<protein>
    <submittedName>
        <fullName evidence="9">RDD family protein</fullName>
    </submittedName>
</protein>
<keyword evidence="5 7" id="KW-0472">Membrane</keyword>
<evidence type="ECO:0000256" key="5">
    <source>
        <dbReference type="ARBA" id="ARBA00023136"/>
    </source>
</evidence>
<feature type="compositionally biased region" description="Low complexity" evidence="6">
    <location>
        <begin position="24"/>
        <end position="49"/>
    </location>
</feature>
<dbReference type="Proteomes" id="UP001164693">
    <property type="component" value="Chromosome"/>
</dbReference>
<feature type="transmembrane region" description="Helical" evidence="7">
    <location>
        <begin position="206"/>
        <end position="224"/>
    </location>
</feature>
<evidence type="ECO:0000256" key="4">
    <source>
        <dbReference type="ARBA" id="ARBA00022989"/>
    </source>
</evidence>
<name>A0ABY7JW52_9ACTN</name>
<evidence type="ECO:0000313" key="9">
    <source>
        <dbReference type="EMBL" id="WAX55409.1"/>
    </source>
</evidence>
<keyword evidence="3 7" id="KW-0812">Transmembrane</keyword>
<feature type="region of interest" description="Disordered" evidence="6">
    <location>
        <begin position="1"/>
        <end position="95"/>
    </location>
</feature>
<feature type="transmembrane region" description="Helical" evidence="7">
    <location>
        <begin position="153"/>
        <end position="177"/>
    </location>
</feature>
<feature type="compositionally biased region" description="Low complexity" evidence="6">
    <location>
        <begin position="56"/>
        <end position="94"/>
    </location>
</feature>
<evidence type="ECO:0000256" key="6">
    <source>
        <dbReference type="SAM" id="MobiDB-lite"/>
    </source>
</evidence>
<dbReference type="Pfam" id="PF06271">
    <property type="entry name" value="RDD"/>
    <property type="match status" value="1"/>
</dbReference>
<evidence type="ECO:0000313" key="10">
    <source>
        <dbReference type="Proteomes" id="UP001164693"/>
    </source>
</evidence>
<dbReference type="PANTHER" id="PTHR36115:SF4">
    <property type="entry name" value="MEMBRANE PROTEIN"/>
    <property type="match status" value="1"/>
</dbReference>
<dbReference type="PANTHER" id="PTHR36115">
    <property type="entry name" value="PROLINE-RICH ANTIGEN HOMOLOG-RELATED"/>
    <property type="match status" value="1"/>
</dbReference>
<sequence length="250" mass="26840">MTTPPEDPYAQQPQQPQYPPPAAPQYGQPQYGQQPGQQPQYGQQPGQLQYPPPAAPQYGQPQYGQPQYGQQPGQQPQYGQYPPAPAYSAYQTPQTGQGVPASMGSRLLARIIDALIIGIPAGIIIAIVAVSVADKNTCTTDAAGVAHCTTKGLGALLAVYFIFIIAFLLYEILMIGLKGATIGKRMMSIQVRDAATGGTIGAGRAFVRYLVLAITGAICTLGYWSPFFDSSRRYQGWHDKAANDFVVSSR</sequence>
<evidence type="ECO:0000256" key="1">
    <source>
        <dbReference type="ARBA" id="ARBA00004651"/>
    </source>
</evidence>
<reference evidence="9" key="1">
    <citation type="submission" date="2022-05" db="EMBL/GenBank/DDBJ databases">
        <title>Jatrophihabitans sp. SB3-54 whole genome sequence.</title>
        <authorList>
            <person name="Suh M.K."/>
            <person name="Eom M.K."/>
            <person name="Kim J.S."/>
            <person name="Kim H.S."/>
            <person name="Do H.E."/>
            <person name="Shin Y.K."/>
            <person name="Lee J.-S."/>
        </authorList>
    </citation>
    <scope>NUCLEOTIDE SEQUENCE</scope>
    <source>
        <strain evidence="9">SB3-54</strain>
    </source>
</reference>
<evidence type="ECO:0000256" key="2">
    <source>
        <dbReference type="ARBA" id="ARBA00022475"/>
    </source>
</evidence>
<dbReference type="InterPro" id="IPR051791">
    <property type="entry name" value="Pra-immunoreactive"/>
</dbReference>
<feature type="transmembrane region" description="Helical" evidence="7">
    <location>
        <begin position="111"/>
        <end position="133"/>
    </location>
</feature>